<gene>
    <name evidence="5" type="ORF">C9I99_26440</name>
</gene>
<sequence>MDKRLLFVHGFYGGKDTWGKFPELMQEVVECEVSEYGYDSCYLPFFGNTTSVHNLAEGLLTEIKANKLFEADELILVGHSLGGLVIRQLLLNLELKQLSHNISKVAFFAVPQDGSGFANILSKLPIRCQKLKALNKDGDFVEQLNDSWSYAKLNEKYQFLSVVGGKDAIVKTNSSKSIFRDHIVETNTRANHRDIVKPKSEEDLSFKLLVDFVNSKKKLNKYKNRASKSYDDWLKIDRHHNLKYVQDENRESAFQALCDGLKSSKKLVRLTGLSGLGKSRLLIEYIKHHKIDNDYILIYDMTRGEEDIEDSIQKAVNENVVGLAIIENCSISLHERINKMLSHDECQLKVVTVNYYHEFVHDSIHIKLEKLDSKKVKELIQSRLSNLNSQTIERLERFVEGFPLLADMVTKQLISDGKVSSTFTESDLIKKLIDGNGSLTNNQYELLKVFSLFDVFKFSKKHNEDANGDAEFINQIAGTSQKEFESTITSFSQKEIVNCVGRYARVVPKPLSLNLAMEWWNESLYDRQSDLISKLPASLLDSFCSQIKYLDSSINVQSFVENFCSEARPFGQAELLLSSKGSRLFRALVEINPAATSRAIYRITNQLSDSEIDDIRGDTRRNLIWSLEMLVFHEECFDEAAWCLFKLAQNENESYSNNATGQFIQLFRWQLSGTEANFEQRLRLLEKALIINQESSDKVIIQALSSALSTGGGSRTVGAEYQGTKPEMSEWTPSIWQEIYDYWKTCIAILLKLSKKDNILDNVKNILGRKIRNFALIGQAQLLNDAVKDIISYSGKYWPDADQSISDALQYDSSKVDKKQIVILKSWQHLLSPDLDNIEEQLKSIVLNPSRDHDINSDGEIIDHAANSAKDFAKRIAYNKMKLENHLNLIFNFTEQKQTFLFARDIVLNSDYCPEFENILINFLIKNKVKSVQFLKGYFYGLYKISPEKWHNSLAKFSEIDELKIYYPEVMCTGEFDKKQLEKLLSLFLNKEISSHYAYVLSYGGAVDHLSESIISNFCSEYSKIDNVSCWISLNILNMYMFGNKEYDIKQIEETLKEIVLNVSFGKDNKNWHTDSYHWYESVKKLLTHSDDDFAISLCRSLVEHVSNHEVDFSDLWDYLHPAFYKAFQQHGNVIWPQVSEQIKNSQGLKRYRLIDLIGSGKESRKKSNSIFTLLDVKDVISWCQDEDSLLIVARTLSIFEKSEDQRFITPLLIKLIEEFGTNQKLLSEISANYHSRSWSGSLVPYLEDDLNVISPFKSHSNPSVQIWAIDFCKMIESEIASEQESDQEESMWRGHN</sequence>
<dbReference type="PANTHER" id="PTHR48182">
    <property type="entry name" value="PROTEIN SERAC1"/>
    <property type="match status" value="1"/>
</dbReference>
<evidence type="ECO:0000256" key="3">
    <source>
        <dbReference type="ARBA" id="ARBA00022824"/>
    </source>
</evidence>
<name>A0A2T3IIB1_9GAMM</name>
<evidence type="ECO:0000256" key="1">
    <source>
        <dbReference type="ARBA" id="ARBA00004240"/>
    </source>
</evidence>
<dbReference type="OrthoDB" id="556502at2"/>
<dbReference type="EMBL" id="PYMH01000027">
    <property type="protein sequence ID" value="PSU28079.1"/>
    <property type="molecule type" value="Genomic_DNA"/>
</dbReference>
<dbReference type="SUPFAM" id="SSF53474">
    <property type="entry name" value="alpha/beta-Hydrolases"/>
    <property type="match status" value="1"/>
</dbReference>
<evidence type="ECO:0000256" key="4">
    <source>
        <dbReference type="ARBA" id="ARBA00023136"/>
    </source>
</evidence>
<keyword evidence="4" id="KW-0472">Membrane</keyword>
<evidence type="ECO:0000313" key="5">
    <source>
        <dbReference type="EMBL" id="PSU28079.1"/>
    </source>
</evidence>
<dbReference type="PANTHER" id="PTHR48182:SF2">
    <property type="entry name" value="PROTEIN SERAC1"/>
    <property type="match status" value="1"/>
</dbReference>
<evidence type="ECO:0000313" key="6">
    <source>
        <dbReference type="Proteomes" id="UP000241222"/>
    </source>
</evidence>
<dbReference type="Gene3D" id="3.40.50.1820">
    <property type="entry name" value="alpha/beta hydrolase"/>
    <property type="match status" value="1"/>
</dbReference>
<accession>A0A2T3IIB1</accession>
<reference evidence="5 6" key="1">
    <citation type="submission" date="2018-03" db="EMBL/GenBank/DDBJ databases">
        <title>Whole genome sequencing of Histamine producing bacteria.</title>
        <authorList>
            <person name="Butler K."/>
        </authorList>
    </citation>
    <scope>NUCLEOTIDE SEQUENCE [LARGE SCALE GENOMIC DNA]</scope>
    <source>
        <strain evidence="5 6">JCM 13586</strain>
    </source>
</reference>
<dbReference type="InterPro" id="IPR029058">
    <property type="entry name" value="AB_hydrolase_fold"/>
</dbReference>
<dbReference type="Proteomes" id="UP000241222">
    <property type="component" value="Unassembled WGS sequence"/>
</dbReference>
<protein>
    <recommendedName>
        <fullName evidence="7">DUF676 domain-containing protein</fullName>
    </recommendedName>
</protein>
<dbReference type="InterPro" id="IPR052374">
    <property type="entry name" value="SERAC1"/>
</dbReference>
<keyword evidence="3" id="KW-0256">Endoplasmic reticulum</keyword>
<dbReference type="RefSeq" id="WP_107351825.1">
    <property type="nucleotide sequence ID" value="NZ_PYMH01000027.1"/>
</dbReference>
<comment type="caution">
    <text evidence="5">The sequence shown here is derived from an EMBL/GenBank/DDBJ whole genome shotgun (WGS) entry which is preliminary data.</text>
</comment>
<comment type="subcellular location">
    <subcellularLocation>
        <location evidence="1">Endoplasmic reticulum</location>
    </subcellularLocation>
    <subcellularLocation>
        <location evidence="2">Membrane</location>
    </subcellularLocation>
</comment>
<organism evidence="5 6">
    <name type="scientific">Photobacterium lutimaris</name>
    <dbReference type="NCBI Taxonomy" id="388278"/>
    <lineage>
        <taxon>Bacteria</taxon>
        <taxon>Pseudomonadati</taxon>
        <taxon>Pseudomonadota</taxon>
        <taxon>Gammaproteobacteria</taxon>
        <taxon>Vibrionales</taxon>
        <taxon>Vibrionaceae</taxon>
        <taxon>Photobacterium</taxon>
    </lineage>
</organism>
<evidence type="ECO:0008006" key="7">
    <source>
        <dbReference type="Google" id="ProtNLM"/>
    </source>
</evidence>
<proteinExistence type="predicted"/>
<dbReference type="GO" id="GO:0016020">
    <property type="term" value="C:membrane"/>
    <property type="evidence" value="ECO:0007669"/>
    <property type="project" value="UniProtKB-SubCell"/>
</dbReference>
<evidence type="ECO:0000256" key="2">
    <source>
        <dbReference type="ARBA" id="ARBA00004370"/>
    </source>
</evidence>
<keyword evidence="6" id="KW-1185">Reference proteome</keyword>